<feature type="compositionally biased region" description="Acidic residues" evidence="1">
    <location>
        <begin position="99"/>
        <end position="108"/>
    </location>
</feature>
<dbReference type="Proteomes" id="UP000000305">
    <property type="component" value="Unassembled WGS sequence"/>
</dbReference>
<feature type="compositionally biased region" description="Acidic residues" evidence="1">
    <location>
        <begin position="188"/>
        <end position="213"/>
    </location>
</feature>
<keyword evidence="3" id="KW-1185">Reference proteome</keyword>
<organism evidence="2 3">
    <name type="scientific">Daphnia pulex</name>
    <name type="common">Water flea</name>
    <dbReference type="NCBI Taxonomy" id="6669"/>
    <lineage>
        <taxon>Eukaryota</taxon>
        <taxon>Metazoa</taxon>
        <taxon>Ecdysozoa</taxon>
        <taxon>Arthropoda</taxon>
        <taxon>Crustacea</taxon>
        <taxon>Branchiopoda</taxon>
        <taxon>Diplostraca</taxon>
        <taxon>Cladocera</taxon>
        <taxon>Anomopoda</taxon>
        <taxon>Daphniidae</taxon>
        <taxon>Daphnia</taxon>
    </lineage>
</organism>
<evidence type="ECO:0000256" key="1">
    <source>
        <dbReference type="SAM" id="MobiDB-lite"/>
    </source>
</evidence>
<dbReference type="KEGG" id="dpx:DAPPUDRAFT_326867"/>
<evidence type="ECO:0000313" key="2">
    <source>
        <dbReference type="EMBL" id="EFX71776.1"/>
    </source>
</evidence>
<dbReference type="OrthoDB" id="10249888at2759"/>
<evidence type="ECO:0000313" key="3">
    <source>
        <dbReference type="Proteomes" id="UP000000305"/>
    </source>
</evidence>
<gene>
    <name evidence="2" type="ORF">DAPPUDRAFT_326867</name>
</gene>
<dbReference type="InParanoid" id="E9H910"/>
<sequence>MVEKLLGRKADKKNSRIHTSKKWMRKAFAIQSVAKAQKHFHRFGSAQINQILHEMSFIADQNLFPTLTQKKFCETVNPLLSLSVDEIADMDREVEDILQDSDQDSDGGETDKEQDPSLAEDDSSEQRQDKSEATAGGKTDVGESPSRKRKLEVADHNLVIGGVIDQNNPENDTLMVKFRRGESIPFLDGDEPDEEDSNEPEIDELESDEEAEDSELCLAGEALEREFLISEED</sequence>
<dbReference type="HOGENOM" id="CLU_1190931_0_0_1"/>
<proteinExistence type="predicted"/>
<protein>
    <submittedName>
        <fullName evidence="2">Uncharacterized protein</fullName>
    </submittedName>
</protein>
<accession>E9H910</accession>
<reference evidence="2 3" key="1">
    <citation type="journal article" date="2011" name="Science">
        <title>The ecoresponsive genome of Daphnia pulex.</title>
        <authorList>
            <person name="Colbourne J.K."/>
            <person name="Pfrender M.E."/>
            <person name="Gilbert D."/>
            <person name="Thomas W.K."/>
            <person name="Tucker A."/>
            <person name="Oakley T.H."/>
            <person name="Tokishita S."/>
            <person name="Aerts A."/>
            <person name="Arnold G.J."/>
            <person name="Basu M.K."/>
            <person name="Bauer D.J."/>
            <person name="Caceres C.E."/>
            <person name="Carmel L."/>
            <person name="Casola C."/>
            <person name="Choi J.H."/>
            <person name="Detter J.C."/>
            <person name="Dong Q."/>
            <person name="Dusheyko S."/>
            <person name="Eads B.D."/>
            <person name="Frohlich T."/>
            <person name="Geiler-Samerotte K.A."/>
            <person name="Gerlach D."/>
            <person name="Hatcher P."/>
            <person name="Jogdeo S."/>
            <person name="Krijgsveld J."/>
            <person name="Kriventseva E.V."/>
            <person name="Kultz D."/>
            <person name="Laforsch C."/>
            <person name="Lindquist E."/>
            <person name="Lopez J."/>
            <person name="Manak J.R."/>
            <person name="Muller J."/>
            <person name="Pangilinan J."/>
            <person name="Patwardhan R.P."/>
            <person name="Pitluck S."/>
            <person name="Pritham E.J."/>
            <person name="Rechtsteiner A."/>
            <person name="Rho M."/>
            <person name="Rogozin I.B."/>
            <person name="Sakarya O."/>
            <person name="Salamov A."/>
            <person name="Schaack S."/>
            <person name="Shapiro H."/>
            <person name="Shiga Y."/>
            <person name="Skalitzky C."/>
            <person name="Smith Z."/>
            <person name="Souvorov A."/>
            <person name="Sung W."/>
            <person name="Tang Z."/>
            <person name="Tsuchiya D."/>
            <person name="Tu H."/>
            <person name="Vos H."/>
            <person name="Wang M."/>
            <person name="Wolf Y.I."/>
            <person name="Yamagata H."/>
            <person name="Yamada T."/>
            <person name="Ye Y."/>
            <person name="Shaw J.R."/>
            <person name="Andrews J."/>
            <person name="Crease T.J."/>
            <person name="Tang H."/>
            <person name="Lucas S.M."/>
            <person name="Robertson H.M."/>
            <person name="Bork P."/>
            <person name="Koonin E.V."/>
            <person name="Zdobnov E.M."/>
            <person name="Grigoriev I.V."/>
            <person name="Lynch M."/>
            <person name="Boore J.L."/>
        </authorList>
    </citation>
    <scope>NUCLEOTIDE SEQUENCE [LARGE SCALE GENOMIC DNA]</scope>
</reference>
<feature type="region of interest" description="Disordered" evidence="1">
    <location>
        <begin position="99"/>
        <end position="153"/>
    </location>
</feature>
<name>E9H910_DAPPU</name>
<dbReference type="AlphaFoldDB" id="E9H910"/>
<feature type="region of interest" description="Disordered" evidence="1">
    <location>
        <begin position="182"/>
        <end position="213"/>
    </location>
</feature>
<dbReference type="EMBL" id="GL732607">
    <property type="protein sequence ID" value="EFX71776.1"/>
    <property type="molecule type" value="Genomic_DNA"/>
</dbReference>